<dbReference type="AlphaFoldDB" id="A0A2W0C6G6"/>
<reference evidence="1 2" key="1">
    <citation type="submission" date="2018-01" db="EMBL/GenBank/DDBJ databases">
        <title>Genome sequence of the PGP bacterium Paenibacillus illinoisensis E3.</title>
        <authorList>
            <person name="Rolli E."/>
            <person name="Marasco R."/>
            <person name="Bessem C."/>
            <person name="Michoud G."/>
            <person name="Gaiarsa S."/>
            <person name="Borin S."/>
            <person name="Daffonchio D."/>
        </authorList>
    </citation>
    <scope>NUCLEOTIDE SEQUENCE [LARGE SCALE GENOMIC DNA]</scope>
    <source>
        <strain evidence="1 2">E3</strain>
    </source>
</reference>
<dbReference type="EMBL" id="PRLG01000020">
    <property type="protein sequence ID" value="PYY28000.1"/>
    <property type="molecule type" value="Genomic_DNA"/>
</dbReference>
<proteinExistence type="predicted"/>
<protein>
    <submittedName>
        <fullName evidence="1">Uncharacterized protein</fullName>
    </submittedName>
</protein>
<dbReference type="Proteomes" id="UP000247459">
    <property type="component" value="Unassembled WGS sequence"/>
</dbReference>
<gene>
    <name evidence="1" type="ORF">PIL02S_03116</name>
</gene>
<accession>A0A2W0C6G6</accession>
<evidence type="ECO:0000313" key="2">
    <source>
        <dbReference type="Proteomes" id="UP000247459"/>
    </source>
</evidence>
<comment type="caution">
    <text evidence="1">The sequence shown here is derived from an EMBL/GenBank/DDBJ whole genome shotgun (WGS) entry which is preliminary data.</text>
</comment>
<organism evidence="1 2">
    <name type="scientific">Paenibacillus illinoisensis</name>
    <dbReference type="NCBI Taxonomy" id="59845"/>
    <lineage>
        <taxon>Bacteria</taxon>
        <taxon>Bacillati</taxon>
        <taxon>Bacillota</taxon>
        <taxon>Bacilli</taxon>
        <taxon>Bacillales</taxon>
        <taxon>Paenibacillaceae</taxon>
        <taxon>Paenibacillus</taxon>
    </lineage>
</organism>
<sequence length="58" mass="6961">MYRKNKHELYKQQWIHGASVFFTNKKVQICYNVRKVMMKGRRNVYEPGYGAKLSIGKH</sequence>
<evidence type="ECO:0000313" key="1">
    <source>
        <dbReference type="EMBL" id="PYY28000.1"/>
    </source>
</evidence>
<name>A0A2W0C6G6_9BACL</name>